<dbReference type="GO" id="GO:0008168">
    <property type="term" value="F:methyltransferase activity"/>
    <property type="evidence" value="ECO:0007669"/>
    <property type="project" value="UniProtKB-KW"/>
</dbReference>
<feature type="domain" description="Tetrapyrrole biosynthesis uroporphyrinogen III synthase" evidence="3">
    <location>
        <begin position="15"/>
        <end position="221"/>
    </location>
</feature>
<evidence type="ECO:0000256" key="1">
    <source>
        <dbReference type="SAM" id="Coils"/>
    </source>
</evidence>
<dbReference type="InterPro" id="IPR007470">
    <property type="entry name" value="HemX"/>
</dbReference>
<feature type="compositionally biased region" description="Polar residues" evidence="2">
    <location>
        <begin position="247"/>
        <end position="264"/>
    </location>
</feature>
<dbReference type="RefSeq" id="WP_010554569.1">
    <property type="nucleotide sequence ID" value="NZ_CP011025.1"/>
</dbReference>
<dbReference type="GO" id="GO:0032259">
    <property type="term" value="P:methylation"/>
    <property type="evidence" value="ECO:0007669"/>
    <property type="project" value="UniProtKB-KW"/>
</dbReference>
<dbReference type="Pfam" id="PF04375">
    <property type="entry name" value="HemX"/>
    <property type="match status" value="1"/>
</dbReference>
<dbReference type="PANTHER" id="PTHR38043:SF1">
    <property type="entry name" value="PROTEIN HEMX"/>
    <property type="match status" value="1"/>
</dbReference>
<dbReference type="PANTHER" id="PTHR38043">
    <property type="entry name" value="PROTEIN HEMX"/>
    <property type="match status" value="1"/>
</dbReference>
<evidence type="ECO:0000313" key="5">
    <source>
        <dbReference type="Proteomes" id="UP000016505"/>
    </source>
</evidence>
<feature type="coiled-coil region" evidence="1">
    <location>
        <begin position="325"/>
        <end position="385"/>
    </location>
</feature>
<evidence type="ECO:0000313" key="4">
    <source>
        <dbReference type="EMBL" id="ATC88154.1"/>
    </source>
</evidence>
<dbReference type="AlphaFoldDB" id="A0A290S7J7"/>
<dbReference type="EMBL" id="CP011025">
    <property type="protein sequence ID" value="ATC88154.1"/>
    <property type="molecule type" value="Genomic_DNA"/>
</dbReference>
<organism evidence="4 5">
    <name type="scientific">Pseudoalteromonas arctica A 37-1-2</name>
    <dbReference type="NCBI Taxonomy" id="1117313"/>
    <lineage>
        <taxon>Bacteria</taxon>
        <taxon>Pseudomonadati</taxon>
        <taxon>Pseudomonadota</taxon>
        <taxon>Gammaproteobacteria</taxon>
        <taxon>Alteromonadales</taxon>
        <taxon>Pseudoalteromonadaceae</taxon>
        <taxon>Pseudoalteromonas</taxon>
    </lineage>
</organism>
<protein>
    <submittedName>
        <fullName evidence="4">Uroporphyrinogen III methyltransferase / synthase</fullName>
    </submittedName>
</protein>
<dbReference type="Proteomes" id="UP000016505">
    <property type="component" value="Chromosome I"/>
</dbReference>
<dbReference type="Pfam" id="PF02602">
    <property type="entry name" value="HEM4"/>
    <property type="match status" value="1"/>
</dbReference>
<feature type="region of interest" description="Disordered" evidence="2">
    <location>
        <begin position="247"/>
        <end position="285"/>
    </location>
</feature>
<dbReference type="GO" id="GO:0033014">
    <property type="term" value="P:tetrapyrrole biosynthetic process"/>
    <property type="evidence" value="ECO:0007669"/>
    <property type="project" value="InterPro"/>
</dbReference>
<keyword evidence="4" id="KW-0489">Methyltransferase</keyword>
<dbReference type="KEGG" id="part:PARC_a3829"/>
<gene>
    <name evidence="4" type="primary">hemDX</name>
    <name evidence="4" type="ORF">PARC_a3829</name>
</gene>
<evidence type="ECO:0000259" key="3">
    <source>
        <dbReference type="Pfam" id="PF02602"/>
    </source>
</evidence>
<dbReference type="CDD" id="cd06578">
    <property type="entry name" value="HemD"/>
    <property type="match status" value="1"/>
</dbReference>
<keyword evidence="1" id="KW-0175">Coiled coil</keyword>
<dbReference type="SUPFAM" id="SSF69618">
    <property type="entry name" value="HemD-like"/>
    <property type="match status" value="1"/>
</dbReference>
<reference evidence="4 5" key="1">
    <citation type="journal article" date="2012" name="J. Bacteriol.">
        <title>Genome sequences of type strains of seven species of the marine bacterium Pseudoalteromonas.</title>
        <authorList>
            <person name="Xie B.B."/>
            <person name="Shu Y.L."/>
            <person name="Qin Q.L."/>
            <person name="Rong J.C."/>
            <person name="Zhang X.Y."/>
            <person name="Chen X.L."/>
            <person name="Shi M."/>
            <person name="He H.L."/>
            <person name="Zhou B.C."/>
            <person name="Zhang Y.Z."/>
        </authorList>
    </citation>
    <scope>NUCLEOTIDE SEQUENCE [LARGE SCALE GENOMIC DNA]</scope>
    <source>
        <strain evidence="4 5">A 37-1-2</strain>
    </source>
</reference>
<dbReference type="InterPro" id="IPR003754">
    <property type="entry name" value="4pyrrol_synth_uPrphyn_synth"/>
</dbReference>
<sequence length="613" mass="67284">MTHILITRPEGKGAALAQQLEQAGYQASLFPVLKITHLTPSSTELSPLLNADKIIFISQDAVSALSQLKPDINTKAQFYAVGQQTADIIYEQFGVRAAVPKQYDSEGLLALKSLAEVDGSNIVLVKGQGGRPELAKTLKERGAFLNNCVVYKREPTESITPNWTDHWKSQNVHGIVITSNAAVDAIFKSLTAHQLQWLQQCRFYVASERIAAYLKLQQVSSANIHIAAGASDNAMFTCINQQGSNMSEQSKPVTAEKATSTIANPASAKSAKQEPAATKNTTEKNKQKVSKVAALALLISLIVASGVGYEFYQKLNAGKAQNLAVNELSEQNKLLVQELQALKSAQSNLQQALFNSEKKVAATLSESAAQNQQELKAALQKAQQQGSSLNPQEVTSLQRMAEFKLWAEKDYQGTSAVLKRLDALLSEHPGTVEVRQAIMQDIQTLDSLKPIATEAIYLQLNSALNSVDNLVFNAVNLPEEAAAIDENALSDDVSDWQQNLSNSWNKIVDSFITIRQHEGVSIEPLLTDQERHLINQRIKLNITQAQDALMSKQASIFFSALSEAKRLVGEYFKQDDDATKTVLKALSKLEKEQLNFNPKITLNSTQKVKEWAQ</sequence>
<keyword evidence="4" id="KW-0808">Transferase</keyword>
<proteinExistence type="predicted"/>
<dbReference type="InterPro" id="IPR036108">
    <property type="entry name" value="4pyrrol_syn_uPrphyn_synt_sf"/>
</dbReference>
<dbReference type="Gene3D" id="3.40.50.10090">
    <property type="match status" value="2"/>
</dbReference>
<dbReference type="OrthoDB" id="5739852at2"/>
<name>A0A290S7J7_9GAMM</name>
<evidence type="ECO:0000256" key="2">
    <source>
        <dbReference type="SAM" id="MobiDB-lite"/>
    </source>
</evidence>
<accession>A0A290S7J7</accession>
<dbReference type="GO" id="GO:0004852">
    <property type="term" value="F:uroporphyrinogen-III synthase activity"/>
    <property type="evidence" value="ECO:0007669"/>
    <property type="project" value="InterPro"/>
</dbReference>